<protein>
    <submittedName>
        <fullName evidence="1">Uncharacterized protein</fullName>
    </submittedName>
</protein>
<dbReference type="AlphaFoldDB" id="A0A2P2NVH8"/>
<accession>A0A2P2NVH8</accession>
<dbReference type="EMBL" id="GGEC01065955">
    <property type="protein sequence ID" value="MBX46439.1"/>
    <property type="molecule type" value="Transcribed_RNA"/>
</dbReference>
<name>A0A2P2NVH8_RHIMU</name>
<sequence>MTIRHPRGKKTCCRSVFAALYLSQIYNLPL</sequence>
<organism evidence="1">
    <name type="scientific">Rhizophora mucronata</name>
    <name type="common">Asiatic mangrove</name>
    <dbReference type="NCBI Taxonomy" id="61149"/>
    <lineage>
        <taxon>Eukaryota</taxon>
        <taxon>Viridiplantae</taxon>
        <taxon>Streptophyta</taxon>
        <taxon>Embryophyta</taxon>
        <taxon>Tracheophyta</taxon>
        <taxon>Spermatophyta</taxon>
        <taxon>Magnoliopsida</taxon>
        <taxon>eudicotyledons</taxon>
        <taxon>Gunneridae</taxon>
        <taxon>Pentapetalae</taxon>
        <taxon>rosids</taxon>
        <taxon>fabids</taxon>
        <taxon>Malpighiales</taxon>
        <taxon>Rhizophoraceae</taxon>
        <taxon>Rhizophora</taxon>
    </lineage>
</organism>
<evidence type="ECO:0000313" key="1">
    <source>
        <dbReference type="EMBL" id="MBX46439.1"/>
    </source>
</evidence>
<proteinExistence type="predicted"/>
<reference evidence="1" key="1">
    <citation type="submission" date="2018-02" db="EMBL/GenBank/DDBJ databases">
        <title>Rhizophora mucronata_Transcriptome.</title>
        <authorList>
            <person name="Meera S.P."/>
            <person name="Sreeshan A."/>
            <person name="Augustine A."/>
        </authorList>
    </citation>
    <scope>NUCLEOTIDE SEQUENCE</scope>
    <source>
        <tissue evidence="1">Leaf</tissue>
    </source>
</reference>